<feature type="transmembrane region" description="Helical" evidence="1">
    <location>
        <begin position="39"/>
        <end position="60"/>
    </location>
</feature>
<dbReference type="EMBL" id="AUYB01000096">
    <property type="protein sequence ID" value="KZN40276.1"/>
    <property type="molecule type" value="Genomic_DNA"/>
</dbReference>
<evidence type="ECO:0000313" key="2">
    <source>
        <dbReference type="EMBL" id="KZN40276.1"/>
    </source>
</evidence>
<dbReference type="Proteomes" id="UP000076643">
    <property type="component" value="Unassembled WGS sequence"/>
</dbReference>
<keyword evidence="3" id="KW-1185">Reference proteome</keyword>
<evidence type="ECO:0000256" key="1">
    <source>
        <dbReference type="SAM" id="Phobius"/>
    </source>
</evidence>
<comment type="caution">
    <text evidence="2">The sequence shown here is derived from an EMBL/GenBank/DDBJ whole genome shotgun (WGS) entry which is preliminary data.</text>
</comment>
<proteinExistence type="predicted"/>
<name>A0A166XFZ9_9GAMM</name>
<sequence>MSFYLLSLLLIFALFGVASTYLLRFMYSYWIQKRMVLKYLGLAGLCVVCVVPLVILNYFLAG</sequence>
<dbReference type="PATRIC" id="fig|1365250.3.peg.1727"/>
<reference evidence="2 3" key="1">
    <citation type="submission" date="2013-07" db="EMBL/GenBank/DDBJ databases">
        <title>Comparative Genomic and Metabolomic Analysis of Twelve Strains of Pseudoalteromonas luteoviolacea.</title>
        <authorList>
            <person name="Vynne N.G."/>
            <person name="Mansson M."/>
            <person name="Gram L."/>
        </authorList>
    </citation>
    <scope>NUCLEOTIDE SEQUENCE [LARGE SCALE GENOMIC DNA]</scope>
    <source>
        <strain evidence="2 3">DSM 6061</strain>
    </source>
</reference>
<keyword evidence="1" id="KW-0472">Membrane</keyword>
<organism evidence="2 3">
    <name type="scientific">Pseudoalteromonas luteoviolacea DSM 6061</name>
    <dbReference type="NCBI Taxonomy" id="1365250"/>
    <lineage>
        <taxon>Bacteria</taxon>
        <taxon>Pseudomonadati</taxon>
        <taxon>Pseudomonadota</taxon>
        <taxon>Gammaproteobacteria</taxon>
        <taxon>Alteromonadales</taxon>
        <taxon>Pseudoalteromonadaceae</taxon>
        <taxon>Pseudoalteromonas</taxon>
    </lineage>
</organism>
<dbReference type="AlphaFoldDB" id="A0A166XFZ9"/>
<keyword evidence="1" id="KW-1133">Transmembrane helix</keyword>
<accession>A0A166XFZ9</accession>
<feature type="transmembrane region" description="Helical" evidence="1">
    <location>
        <begin position="6"/>
        <end position="27"/>
    </location>
</feature>
<keyword evidence="1" id="KW-0812">Transmembrane</keyword>
<evidence type="ECO:0000313" key="3">
    <source>
        <dbReference type="Proteomes" id="UP000076643"/>
    </source>
</evidence>
<protein>
    <submittedName>
        <fullName evidence="2">Uncharacterized protein</fullName>
    </submittedName>
</protein>
<gene>
    <name evidence="2" type="ORF">N475_12485</name>
</gene>